<dbReference type="PANTHER" id="PTHR34980:SF2">
    <property type="entry name" value="INNER MEMBRANE PROTEIN YHAH-RELATED"/>
    <property type="match status" value="1"/>
</dbReference>
<feature type="transmembrane region" description="Helical" evidence="1">
    <location>
        <begin position="82"/>
        <end position="101"/>
    </location>
</feature>
<keyword evidence="1" id="KW-0812">Transmembrane</keyword>
<proteinExistence type="predicted"/>
<dbReference type="Proteomes" id="UP000248534">
    <property type="component" value="Chromosome 1"/>
</dbReference>
<evidence type="ECO:0000313" key="2">
    <source>
        <dbReference type="EMBL" id="SQF70835.1"/>
    </source>
</evidence>
<accession>A0A2X3Y3R6</accession>
<dbReference type="RefSeq" id="WP_111675487.1">
    <property type="nucleotide sequence ID" value="NZ_LS483364.1"/>
</dbReference>
<dbReference type="PANTHER" id="PTHR34980">
    <property type="entry name" value="INNER MEMBRANE PROTEIN-RELATED-RELATED"/>
    <property type="match status" value="1"/>
</dbReference>
<feature type="transmembrane region" description="Helical" evidence="1">
    <location>
        <begin position="52"/>
        <end position="70"/>
    </location>
</feature>
<dbReference type="GO" id="GO:0005886">
    <property type="term" value="C:plasma membrane"/>
    <property type="evidence" value="ECO:0007669"/>
    <property type="project" value="TreeGrafter"/>
</dbReference>
<sequence>MIYAYLDFWRRAFDFAGRSDRPDYWWAVFANMLIAFLSLIFLLMVGEEAAPLLSLIQIYGFFTIIPNLSLSIRRLRDAGYHWAFIFVSFIPVIGNFILLFLHCQPSEY</sequence>
<name>A0A2X3Y3R6_STRSA</name>
<dbReference type="Pfam" id="PF05656">
    <property type="entry name" value="DUF805"/>
    <property type="match status" value="1"/>
</dbReference>
<keyword evidence="1" id="KW-1133">Transmembrane helix</keyword>
<keyword evidence="1" id="KW-0472">Membrane</keyword>
<protein>
    <submittedName>
        <fullName evidence="2">Membrane protein</fullName>
    </submittedName>
</protein>
<feature type="transmembrane region" description="Helical" evidence="1">
    <location>
        <begin position="24"/>
        <end position="45"/>
    </location>
</feature>
<reference evidence="2 3" key="1">
    <citation type="submission" date="2018-06" db="EMBL/GenBank/DDBJ databases">
        <authorList>
            <consortium name="Pathogen Informatics"/>
            <person name="Doyle S."/>
        </authorList>
    </citation>
    <scope>NUCLEOTIDE SEQUENCE [LARGE SCALE GENOMIC DNA]</scope>
    <source>
        <strain evidence="2 3">NCTC11086</strain>
    </source>
</reference>
<evidence type="ECO:0000256" key="1">
    <source>
        <dbReference type="SAM" id="Phobius"/>
    </source>
</evidence>
<evidence type="ECO:0000313" key="3">
    <source>
        <dbReference type="Proteomes" id="UP000248534"/>
    </source>
</evidence>
<dbReference type="InterPro" id="IPR008523">
    <property type="entry name" value="DUF805"/>
</dbReference>
<dbReference type="AlphaFoldDB" id="A0A2X3Y3R6"/>
<gene>
    <name evidence="2" type="primary">yhaI</name>
    <name evidence="2" type="ORF">NCTC11086_00702</name>
</gene>
<dbReference type="EMBL" id="LS483364">
    <property type="protein sequence ID" value="SQF70835.1"/>
    <property type="molecule type" value="Genomic_DNA"/>
</dbReference>
<organism evidence="2 3">
    <name type="scientific">Streptococcus sanguinis</name>
    <dbReference type="NCBI Taxonomy" id="1305"/>
    <lineage>
        <taxon>Bacteria</taxon>
        <taxon>Bacillati</taxon>
        <taxon>Bacillota</taxon>
        <taxon>Bacilli</taxon>
        <taxon>Lactobacillales</taxon>
        <taxon>Streptococcaceae</taxon>
        <taxon>Streptococcus</taxon>
    </lineage>
</organism>